<sequence length="78" mass="8924">LCSLCADVLTFIREVDISNLNFPDFWSIAAFRIQSAGHSISKGQKEQGRDFCGQHKVTSVEQDTGKRRMVLLYYQLKK</sequence>
<protein>
    <submittedName>
        <fullName evidence="1">Uncharacterized protein</fullName>
    </submittedName>
</protein>
<comment type="caution">
    <text evidence="1">The sequence shown here is derived from an EMBL/GenBank/DDBJ whole genome shotgun (WGS) entry which is preliminary data.</text>
</comment>
<dbReference type="EMBL" id="CAJVCH010571470">
    <property type="protein sequence ID" value="CAG7837585.1"/>
    <property type="molecule type" value="Genomic_DNA"/>
</dbReference>
<reference evidence="1" key="1">
    <citation type="submission" date="2021-06" db="EMBL/GenBank/DDBJ databases">
        <authorList>
            <person name="Hodson N. C."/>
            <person name="Mongue J. A."/>
            <person name="Jaron S. K."/>
        </authorList>
    </citation>
    <scope>NUCLEOTIDE SEQUENCE</scope>
</reference>
<organism evidence="1 2">
    <name type="scientific">Allacma fusca</name>
    <dbReference type="NCBI Taxonomy" id="39272"/>
    <lineage>
        <taxon>Eukaryota</taxon>
        <taxon>Metazoa</taxon>
        <taxon>Ecdysozoa</taxon>
        <taxon>Arthropoda</taxon>
        <taxon>Hexapoda</taxon>
        <taxon>Collembola</taxon>
        <taxon>Symphypleona</taxon>
        <taxon>Sminthuridae</taxon>
        <taxon>Allacma</taxon>
    </lineage>
</organism>
<accession>A0A8J2PUB4</accession>
<evidence type="ECO:0000313" key="2">
    <source>
        <dbReference type="Proteomes" id="UP000708208"/>
    </source>
</evidence>
<dbReference type="Proteomes" id="UP000708208">
    <property type="component" value="Unassembled WGS sequence"/>
</dbReference>
<dbReference type="AlphaFoldDB" id="A0A8J2PUB4"/>
<keyword evidence="2" id="KW-1185">Reference proteome</keyword>
<gene>
    <name evidence="1" type="ORF">AFUS01_LOCUS46677</name>
</gene>
<name>A0A8J2PUB4_9HEXA</name>
<evidence type="ECO:0000313" key="1">
    <source>
        <dbReference type="EMBL" id="CAG7837585.1"/>
    </source>
</evidence>
<proteinExistence type="predicted"/>
<feature type="non-terminal residue" evidence="1">
    <location>
        <position position="1"/>
    </location>
</feature>